<accession>B4VN54</accession>
<dbReference type="STRING" id="118168.MC7420_4705"/>
<protein>
    <submittedName>
        <fullName evidence="2">Uncharacterized protein</fullName>
    </submittedName>
</protein>
<evidence type="ECO:0000313" key="2">
    <source>
        <dbReference type="EMBL" id="EDX76449.1"/>
    </source>
</evidence>
<name>B4VN54_9CYAN</name>
<dbReference type="Proteomes" id="UP000003835">
    <property type="component" value="Unassembled WGS sequence"/>
</dbReference>
<dbReference type="AlphaFoldDB" id="B4VN54"/>
<evidence type="ECO:0000313" key="3">
    <source>
        <dbReference type="Proteomes" id="UP000003835"/>
    </source>
</evidence>
<organism evidence="2 3">
    <name type="scientific">Coleofasciculus chthonoplastes PCC 7420</name>
    <dbReference type="NCBI Taxonomy" id="118168"/>
    <lineage>
        <taxon>Bacteria</taxon>
        <taxon>Bacillati</taxon>
        <taxon>Cyanobacteriota</taxon>
        <taxon>Cyanophyceae</taxon>
        <taxon>Coleofasciculales</taxon>
        <taxon>Coleofasciculaceae</taxon>
        <taxon>Coleofasciculus</taxon>
    </lineage>
</organism>
<dbReference type="RefSeq" id="WP_006100178.1">
    <property type="nucleotide sequence ID" value="NZ_DS989846.1"/>
</dbReference>
<gene>
    <name evidence="2" type="ORF">MC7420_4705</name>
</gene>
<dbReference type="HOGENOM" id="CLU_1977745_0_0_3"/>
<feature type="transmembrane region" description="Helical" evidence="1">
    <location>
        <begin position="90"/>
        <end position="115"/>
    </location>
</feature>
<sequence length="126" mass="13837">MDQNNASEIIISLKFETTRLAVISKIIALIVLGGVFGYILSKEAVRDLEQAETISLEKCSKEICIEEVLAYKESLSNDSNKQASKPAYTIPLMTVSASILFGGYELLALIIRLVIKKIITGFSNHS</sequence>
<reference evidence="2 3" key="1">
    <citation type="submission" date="2008-07" db="EMBL/GenBank/DDBJ databases">
        <authorList>
            <person name="Tandeau de Marsac N."/>
            <person name="Ferriera S."/>
            <person name="Johnson J."/>
            <person name="Kravitz S."/>
            <person name="Beeson K."/>
            <person name="Sutton G."/>
            <person name="Rogers Y.-H."/>
            <person name="Friedman R."/>
            <person name="Frazier M."/>
            <person name="Venter J.C."/>
        </authorList>
    </citation>
    <scope>NUCLEOTIDE SEQUENCE [LARGE SCALE GENOMIC DNA]</scope>
    <source>
        <strain evidence="2 3">PCC 7420</strain>
    </source>
</reference>
<keyword evidence="1" id="KW-0472">Membrane</keyword>
<keyword evidence="3" id="KW-1185">Reference proteome</keyword>
<feature type="transmembrane region" description="Helical" evidence="1">
    <location>
        <begin position="20"/>
        <end position="40"/>
    </location>
</feature>
<proteinExistence type="predicted"/>
<evidence type="ECO:0000256" key="1">
    <source>
        <dbReference type="SAM" id="Phobius"/>
    </source>
</evidence>
<dbReference type="EMBL" id="DS989846">
    <property type="protein sequence ID" value="EDX76449.1"/>
    <property type="molecule type" value="Genomic_DNA"/>
</dbReference>
<keyword evidence="1" id="KW-1133">Transmembrane helix</keyword>
<keyword evidence="1" id="KW-0812">Transmembrane</keyword>